<dbReference type="GO" id="GO:0004857">
    <property type="term" value="F:enzyme inhibitor activity"/>
    <property type="evidence" value="ECO:0007669"/>
    <property type="project" value="InterPro"/>
</dbReference>
<proteinExistence type="inferred from homology"/>
<dbReference type="PANTHER" id="PTHR35357">
    <property type="entry name" value="OS02G0537100 PROTEIN"/>
    <property type="match status" value="1"/>
</dbReference>
<dbReference type="SMART" id="SM00856">
    <property type="entry name" value="PMEI"/>
    <property type="match status" value="1"/>
</dbReference>
<sequence length="192" mass="21348">MNPSISLLSLISSILHCLLVLNFCGGVYVKGDIVSDICKGQSMADPRINYDFCVSSLEANPLSKTSDISGLAVISMDLCLKNATYIDTYIDSILKDGKAEPRILRNLKDCMEYYSTASENVQKAMKAFNGKYYYEAINYINNAGIWADTCKLGFTEFGDDFSLLKKQDNDFFQLTSISLNIIAIIRGPKILQ</sequence>
<protein>
    <recommendedName>
        <fullName evidence="5">Pectinesterase inhibitor domain-containing protein</fullName>
    </recommendedName>
</protein>
<dbReference type="GO" id="GO:0005576">
    <property type="term" value="C:extracellular region"/>
    <property type="evidence" value="ECO:0007669"/>
    <property type="project" value="UniProtKB-ARBA"/>
</dbReference>
<evidence type="ECO:0000313" key="7">
    <source>
        <dbReference type="Proteomes" id="UP001202328"/>
    </source>
</evidence>
<accession>A0AAD4TDY1</accession>
<dbReference type="InterPro" id="IPR006501">
    <property type="entry name" value="Pectinesterase_inhib_dom"/>
</dbReference>
<organism evidence="6 7">
    <name type="scientific">Papaver atlanticum</name>
    <dbReference type="NCBI Taxonomy" id="357466"/>
    <lineage>
        <taxon>Eukaryota</taxon>
        <taxon>Viridiplantae</taxon>
        <taxon>Streptophyta</taxon>
        <taxon>Embryophyta</taxon>
        <taxon>Tracheophyta</taxon>
        <taxon>Spermatophyta</taxon>
        <taxon>Magnoliopsida</taxon>
        <taxon>Ranunculales</taxon>
        <taxon>Papaveraceae</taxon>
        <taxon>Papaveroideae</taxon>
        <taxon>Papaver</taxon>
    </lineage>
</organism>
<comment type="caution">
    <text evidence="6">The sequence shown here is derived from an EMBL/GenBank/DDBJ whole genome shotgun (WGS) entry which is preliminary data.</text>
</comment>
<comment type="similarity">
    <text evidence="3">Belongs to the PMEI family.</text>
</comment>
<evidence type="ECO:0000259" key="5">
    <source>
        <dbReference type="SMART" id="SM00856"/>
    </source>
</evidence>
<dbReference type="Proteomes" id="UP001202328">
    <property type="component" value="Unassembled WGS sequence"/>
</dbReference>
<dbReference type="PANTHER" id="PTHR35357:SF8">
    <property type="entry name" value="OS01G0111000 PROTEIN"/>
    <property type="match status" value="1"/>
</dbReference>
<dbReference type="EMBL" id="JAJJMB010001716">
    <property type="protein sequence ID" value="KAI3955888.1"/>
    <property type="molecule type" value="Genomic_DNA"/>
</dbReference>
<name>A0AAD4TDY1_9MAGN</name>
<dbReference type="CDD" id="cd15795">
    <property type="entry name" value="PMEI-Pla_a_1_like"/>
    <property type="match status" value="1"/>
</dbReference>
<dbReference type="SUPFAM" id="SSF101148">
    <property type="entry name" value="Plant invertase/pectin methylesterase inhibitor"/>
    <property type="match status" value="1"/>
</dbReference>
<dbReference type="InterPro" id="IPR034088">
    <property type="entry name" value="Pla_a_1-like"/>
</dbReference>
<feature type="signal peptide" evidence="4">
    <location>
        <begin position="1"/>
        <end position="26"/>
    </location>
</feature>
<dbReference type="Gene3D" id="1.20.140.40">
    <property type="entry name" value="Invertase/pectin methylesterase inhibitor family protein"/>
    <property type="match status" value="1"/>
</dbReference>
<evidence type="ECO:0000256" key="1">
    <source>
        <dbReference type="ARBA" id="ARBA00022729"/>
    </source>
</evidence>
<evidence type="ECO:0000256" key="3">
    <source>
        <dbReference type="ARBA" id="ARBA00038471"/>
    </source>
</evidence>
<feature type="domain" description="Pectinesterase inhibitor" evidence="5">
    <location>
        <begin position="29"/>
        <end position="181"/>
    </location>
</feature>
<dbReference type="NCBIfam" id="TIGR01614">
    <property type="entry name" value="PME_inhib"/>
    <property type="match status" value="1"/>
</dbReference>
<feature type="chain" id="PRO_5042111337" description="Pectinesterase inhibitor domain-containing protein" evidence="4">
    <location>
        <begin position="27"/>
        <end position="192"/>
    </location>
</feature>
<dbReference type="AlphaFoldDB" id="A0AAD4TDY1"/>
<reference evidence="6" key="1">
    <citation type="submission" date="2022-04" db="EMBL/GenBank/DDBJ databases">
        <title>A functionally conserved STORR gene fusion in Papaver species that diverged 16.8 million years ago.</title>
        <authorList>
            <person name="Catania T."/>
        </authorList>
    </citation>
    <scope>NUCLEOTIDE SEQUENCE</scope>
    <source>
        <strain evidence="6">S-188037</strain>
    </source>
</reference>
<evidence type="ECO:0000256" key="2">
    <source>
        <dbReference type="ARBA" id="ARBA00023157"/>
    </source>
</evidence>
<dbReference type="FunFam" id="1.20.140.40:FF:000002">
    <property type="entry name" value="Putative invertase inhibitor"/>
    <property type="match status" value="1"/>
</dbReference>
<dbReference type="InterPro" id="IPR035513">
    <property type="entry name" value="Invertase/methylesterase_inhib"/>
</dbReference>
<dbReference type="Pfam" id="PF04043">
    <property type="entry name" value="PMEI"/>
    <property type="match status" value="1"/>
</dbReference>
<evidence type="ECO:0000256" key="4">
    <source>
        <dbReference type="SAM" id="SignalP"/>
    </source>
</evidence>
<evidence type="ECO:0000313" key="6">
    <source>
        <dbReference type="EMBL" id="KAI3955888.1"/>
    </source>
</evidence>
<keyword evidence="7" id="KW-1185">Reference proteome</keyword>
<keyword evidence="2" id="KW-1015">Disulfide bond</keyword>
<gene>
    <name evidence="6" type="ORF">MKW98_006248</name>
</gene>
<keyword evidence="1 4" id="KW-0732">Signal</keyword>